<name>A0A6P0HH39_9ACTN</name>
<organism evidence="4 5">
    <name type="scientific">Nocardioides zeae</name>
    <dbReference type="NCBI Taxonomy" id="1457234"/>
    <lineage>
        <taxon>Bacteria</taxon>
        <taxon>Bacillati</taxon>
        <taxon>Actinomycetota</taxon>
        <taxon>Actinomycetes</taxon>
        <taxon>Propionibacteriales</taxon>
        <taxon>Nocardioidaceae</taxon>
        <taxon>Nocardioides</taxon>
    </lineage>
</organism>
<dbReference type="Pfam" id="PF02470">
    <property type="entry name" value="MlaD"/>
    <property type="match status" value="1"/>
</dbReference>
<feature type="region of interest" description="Disordered" evidence="1">
    <location>
        <begin position="119"/>
        <end position="141"/>
    </location>
</feature>
<reference evidence="4 5" key="1">
    <citation type="journal article" date="2014" name="Int. J. Syst. Evol. Microbiol.">
        <title>Nocardioides zeae sp. nov., isolated from the stem of Zea mays.</title>
        <authorList>
            <person name="Glaeser S.P."/>
            <person name="McInroy J.A."/>
            <person name="Busse H.J."/>
            <person name="Kampfer P."/>
        </authorList>
    </citation>
    <scope>NUCLEOTIDE SEQUENCE [LARGE SCALE GENOMIC DNA]</scope>
    <source>
        <strain evidence="4 5">JCM 30728</strain>
    </source>
</reference>
<dbReference type="InterPro" id="IPR003399">
    <property type="entry name" value="Mce/MlaD"/>
</dbReference>
<evidence type="ECO:0000259" key="3">
    <source>
        <dbReference type="Pfam" id="PF11887"/>
    </source>
</evidence>
<dbReference type="InterPro" id="IPR052336">
    <property type="entry name" value="MlaD_Phospholipid_Transporter"/>
</dbReference>
<accession>A0A6P0HH39</accession>
<evidence type="ECO:0000313" key="5">
    <source>
        <dbReference type="Proteomes" id="UP000468687"/>
    </source>
</evidence>
<dbReference type="PANTHER" id="PTHR33371">
    <property type="entry name" value="INTERMEMBRANE PHOSPHOLIPID TRANSPORT SYSTEM BINDING PROTEIN MLAD-RELATED"/>
    <property type="match status" value="1"/>
</dbReference>
<sequence length="407" mass="42312">MITPLIRRQLAAILVTTIVAALALGGFFLRLPETLKLGRYDVAVDLPVGGGIYDGAEVTYLGDPVGRVRDVVLTDSGVRVTLRLVDDVVIPAGVRAEVRSRSAVGEQYVALSPATSTASTTASTAATGASAGDSAPDGERLAEGDVIPVERTTIPVAIGPVLDNVDALARSVDAEDLDTVLDEAAAALQGREGALQDILDDGSSLLAQADAAFEPTELLLTDAEPVLTTVAGESENIAALTAQLADLTGQLRAGDADLRVLLQQGPGSLDQMTGLVDDLGALLPGLLPPLTRVTGVLEVWDQHLASLLAEYPAALRAVQSVTLPALGTHDVRLTLANVNRPAECVEGFLPPSEWASPYDLSVRELAYLYCQAPSDDPRGVRGARNLPCPDDPARREGVAAACLGAEQ</sequence>
<feature type="compositionally biased region" description="Low complexity" evidence="1">
    <location>
        <begin position="119"/>
        <end position="135"/>
    </location>
</feature>
<dbReference type="EMBL" id="JAAGXA010000002">
    <property type="protein sequence ID" value="NEN77594.1"/>
    <property type="molecule type" value="Genomic_DNA"/>
</dbReference>
<evidence type="ECO:0000256" key="1">
    <source>
        <dbReference type="SAM" id="MobiDB-lite"/>
    </source>
</evidence>
<evidence type="ECO:0000259" key="2">
    <source>
        <dbReference type="Pfam" id="PF02470"/>
    </source>
</evidence>
<keyword evidence="5" id="KW-1185">Reference proteome</keyword>
<feature type="domain" description="Mce/MlaD" evidence="2">
    <location>
        <begin position="40"/>
        <end position="113"/>
    </location>
</feature>
<comment type="caution">
    <text evidence="4">The sequence shown here is derived from an EMBL/GenBank/DDBJ whole genome shotgun (WGS) entry which is preliminary data.</text>
</comment>
<proteinExistence type="predicted"/>
<dbReference type="Pfam" id="PF11887">
    <property type="entry name" value="Mce4_CUP1"/>
    <property type="match status" value="1"/>
</dbReference>
<dbReference type="InterPro" id="IPR024516">
    <property type="entry name" value="Mce_C"/>
</dbReference>
<dbReference type="Proteomes" id="UP000468687">
    <property type="component" value="Unassembled WGS sequence"/>
</dbReference>
<dbReference type="PANTHER" id="PTHR33371:SF16">
    <property type="entry name" value="MCE-FAMILY PROTEIN MCE3F"/>
    <property type="match status" value="1"/>
</dbReference>
<dbReference type="AlphaFoldDB" id="A0A6P0HH39"/>
<gene>
    <name evidence="4" type="ORF">G3T38_04810</name>
</gene>
<dbReference type="RefSeq" id="WP_163770928.1">
    <property type="nucleotide sequence ID" value="NZ_JAAGXA010000002.1"/>
</dbReference>
<evidence type="ECO:0000313" key="4">
    <source>
        <dbReference type="EMBL" id="NEN77594.1"/>
    </source>
</evidence>
<dbReference type="GO" id="GO:0005576">
    <property type="term" value="C:extracellular region"/>
    <property type="evidence" value="ECO:0007669"/>
    <property type="project" value="TreeGrafter"/>
</dbReference>
<feature type="domain" description="Mammalian cell entry C-terminal" evidence="3">
    <location>
        <begin position="138"/>
        <end position="320"/>
    </location>
</feature>
<protein>
    <submittedName>
        <fullName evidence="4">MCE family protein</fullName>
    </submittedName>
</protein>